<gene>
    <name evidence="1" type="ORF">OHA22_40570</name>
</gene>
<protein>
    <submittedName>
        <fullName evidence="1">Uncharacterized protein</fullName>
    </submittedName>
</protein>
<evidence type="ECO:0000313" key="1">
    <source>
        <dbReference type="EMBL" id="WTT21383.1"/>
    </source>
</evidence>
<dbReference type="AlphaFoldDB" id="A0AAU2ACZ7"/>
<name>A0AAU2ACZ7_9ACTN</name>
<dbReference type="EMBL" id="CP108222">
    <property type="protein sequence ID" value="WTT21383.1"/>
    <property type="molecule type" value="Genomic_DNA"/>
</dbReference>
<organism evidence="1">
    <name type="scientific">Streptomyces sp. NBC_00093</name>
    <dbReference type="NCBI Taxonomy" id="2975649"/>
    <lineage>
        <taxon>Bacteria</taxon>
        <taxon>Bacillati</taxon>
        <taxon>Actinomycetota</taxon>
        <taxon>Actinomycetes</taxon>
        <taxon>Kitasatosporales</taxon>
        <taxon>Streptomycetaceae</taxon>
        <taxon>Streptomyces</taxon>
    </lineage>
</organism>
<sequence length="65" mass="7617">MSTTTELREVRRWLNESRSKLLDAFITVNTAVKENEATAKRQLTERLHELDEFANSTAYEDYRPA</sequence>
<accession>A0AAU2ACZ7</accession>
<reference evidence="1" key="1">
    <citation type="submission" date="2022-10" db="EMBL/GenBank/DDBJ databases">
        <title>The complete genomes of actinobacterial strains from the NBC collection.</title>
        <authorList>
            <person name="Joergensen T.S."/>
            <person name="Alvarez Arevalo M."/>
            <person name="Sterndorff E.B."/>
            <person name="Faurdal D."/>
            <person name="Vuksanovic O."/>
            <person name="Mourched A.-S."/>
            <person name="Charusanti P."/>
            <person name="Shaw S."/>
            <person name="Blin K."/>
            <person name="Weber T."/>
        </authorList>
    </citation>
    <scope>NUCLEOTIDE SEQUENCE</scope>
    <source>
        <strain evidence="1">NBC_00093</strain>
    </source>
</reference>
<proteinExistence type="predicted"/>